<feature type="transmembrane region" description="Helical" evidence="2">
    <location>
        <begin position="50"/>
        <end position="71"/>
    </location>
</feature>
<evidence type="ECO:0000313" key="4">
    <source>
        <dbReference type="Proteomes" id="UP000294558"/>
    </source>
</evidence>
<dbReference type="EMBL" id="SOAU01000001">
    <property type="protein sequence ID" value="TDT16022.1"/>
    <property type="molecule type" value="Genomic_DNA"/>
</dbReference>
<protein>
    <submittedName>
        <fullName evidence="3">Uncharacterized protein</fullName>
    </submittedName>
</protein>
<evidence type="ECO:0000256" key="2">
    <source>
        <dbReference type="SAM" id="Phobius"/>
    </source>
</evidence>
<keyword evidence="2" id="KW-1133">Transmembrane helix</keyword>
<dbReference type="OrthoDB" id="5107592at2"/>
<proteinExistence type="predicted"/>
<evidence type="ECO:0000313" key="3">
    <source>
        <dbReference type="EMBL" id="TDT16022.1"/>
    </source>
</evidence>
<dbReference type="Proteomes" id="UP000294558">
    <property type="component" value="Unassembled WGS sequence"/>
</dbReference>
<dbReference type="RefSeq" id="WP_133868424.1">
    <property type="nucleotide sequence ID" value="NZ_SOAU01000001.1"/>
</dbReference>
<accession>A0A4R7HXT5</accession>
<gene>
    <name evidence="3" type="ORF">BDK89_1604</name>
</gene>
<dbReference type="AlphaFoldDB" id="A0A4R7HXT5"/>
<sequence>MSEDDVPEPMDVSEPDGSTVVADPTDPALAPASRETVGWRRLVATRPRRLLLVAVAVVAFVAVGSLAIGVLRGEPSVWTAPTETFDLDGPETIGAGDAWNLVVDRPVTDATLTVTGPTGSTTVELAGTFDDVTVDGYPTEQSGHLTAIVRTADGVGTASVTIEPGEAVDGITPLAGPRSMTADREHWTMVTAFARDRFGNAVTDGTIVEVIARHPDGSVESIEAPVQHLLAAVRVFSETLAGRTTLRVDVDGATGDEVEVLEVPGPPISVDLLEPTMPLRADGRQLVEIRSDVLVDQFGNELLDGTVGVVQLFGPSGRGTLRTVTIDGRAEFVVEAPSTPGSLSLELTVDGVRSDSLVLNFGADVTALPVEVDRTGDAVMLTIGPVLTELGGFVPDGTIARILGVDHELELDVVIADGMGVALLDPVPDDLVAVDVSVLGARERVEIP</sequence>
<organism evidence="3 4">
    <name type="scientific">Ilumatobacter fluminis</name>
    <dbReference type="NCBI Taxonomy" id="467091"/>
    <lineage>
        <taxon>Bacteria</taxon>
        <taxon>Bacillati</taxon>
        <taxon>Actinomycetota</taxon>
        <taxon>Acidimicrobiia</taxon>
        <taxon>Acidimicrobiales</taxon>
        <taxon>Ilumatobacteraceae</taxon>
        <taxon>Ilumatobacter</taxon>
    </lineage>
</organism>
<reference evidence="3 4" key="1">
    <citation type="submission" date="2019-03" db="EMBL/GenBank/DDBJ databases">
        <title>Sequencing the genomes of 1000 actinobacteria strains.</title>
        <authorList>
            <person name="Klenk H.-P."/>
        </authorList>
    </citation>
    <scope>NUCLEOTIDE SEQUENCE [LARGE SCALE GENOMIC DNA]</scope>
    <source>
        <strain evidence="3 4">DSM 18936</strain>
    </source>
</reference>
<name>A0A4R7HXT5_9ACTN</name>
<evidence type="ECO:0000256" key="1">
    <source>
        <dbReference type="SAM" id="MobiDB-lite"/>
    </source>
</evidence>
<keyword evidence="2" id="KW-0472">Membrane</keyword>
<feature type="region of interest" description="Disordered" evidence="1">
    <location>
        <begin position="1"/>
        <end position="32"/>
    </location>
</feature>
<feature type="compositionally biased region" description="Acidic residues" evidence="1">
    <location>
        <begin position="1"/>
        <end position="14"/>
    </location>
</feature>
<keyword evidence="4" id="KW-1185">Reference proteome</keyword>
<comment type="caution">
    <text evidence="3">The sequence shown here is derived from an EMBL/GenBank/DDBJ whole genome shotgun (WGS) entry which is preliminary data.</text>
</comment>
<keyword evidence="2" id="KW-0812">Transmembrane</keyword>